<dbReference type="SUPFAM" id="SSF57501">
    <property type="entry name" value="Cystine-knot cytokines"/>
    <property type="match status" value="1"/>
</dbReference>
<dbReference type="GO" id="GO:0016020">
    <property type="term" value="C:membrane"/>
    <property type="evidence" value="ECO:0007669"/>
    <property type="project" value="InterPro"/>
</dbReference>
<proteinExistence type="inferred from homology"/>
<dbReference type="InterPro" id="IPR000072">
    <property type="entry name" value="PDGF/VEGF_dom"/>
</dbReference>
<feature type="domain" description="Platelet-derived growth factor (PDGF) family profile" evidence="2">
    <location>
        <begin position="161"/>
        <end position="254"/>
    </location>
</feature>
<dbReference type="EMBL" id="BMAV01009618">
    <property type="protein sequence ID" value="GFY54006.1"/>
    <property type="molecule type" value="Genomic_DNA"/>
</dbReference>
<name>A0A8X6XIW4_9ARAC</name>
<comment type="similarity">
    <text evidence="1">Belongs to the PDGF/VEGF growth factor family.</text>
</comment>
<sequence>MEWCRMFALRIVVWTVFLGCGLSFTMPDIKRDSLNIMSERDQKRLGLLKSLEEYSAENHQVIPAVKNISQPDLSLIPLPKFPEPRARISEPERNSLPEEKNIRTYQDFYRVMYGTPEGVNLLRKQYGPTGLQKARAEYGVNRGIDEVRLVNKHYLKIRSHARCRKPVPQVIRVKDYYPDPSREYIPRCTILHRCGDFTGCCDSDAFHCVPSAIQEVSLPFYTLKVDKTGLAGVNTIEKLLFQNHTACQCQPINNLPRIQDGLKNLQDGEEDPPVKSKCQECPVPFTNRIYKDGRCGCDCFDRQKPCLRIKRGREPLSEIERRCVLANQCHIPDCEFGLYNIESYFVPVKTILRTRINKEKPLVTISFKEDNKENPLVKISFQEDNKDISFGDDTF</sequence>
<keyword evidence="1" id="KW-0339">Growth factor</keyword>
<dbReference type="PANTHER" id="PTHR21719:SF1">
    <property type="entry name" value="FI06402P-RELATED"/>
    <property type="match status" value="1"/>
</dbReference>
<dbReference type="GO" id="GO:0035099">
    <property type="term" value="P:hemocyte migration"/>
    <property type="evidence" value="ECO:0007669"/>
    <property type="project" value="TreeGrafter"/>
</dbReference>
<dbReference type="GO" id="GO:0008083">
    <property type="term" value="F:growth factor activity"/>
    <property type="evidence" value="ECO:0007669"/>
    <property type="project" value="UniProtKB-KW"/>
</dbReference>
<accession>A0A8X6XIW4</accession>
<dbReference type="OrthoDB" id="6370328at2759"/>
<dbReference type="PANTHER" id="PTHR21719">
    <property type="entry name" value="FI06402P-RELATED"/>
    <property type="match status" value="1"/>
</dbReference>
<evidence type="ECO:0000259" key="2">
    <source>
        <dbReference type="PROSITE" id="PS50278"/>
    </source>
</evidence>
<dbReference type="Pfam" id="PF00341">
    <property type="entry name" value="PDGF"/>
    <property type="match status" value="1"/>
</dbReference>
<keyword evidence="4" id="KW-1185">Reference proteome</keyword>
<dbReference type="PROSITE" id="PS50278">
    <property type="entry name" value="PDGF_2"/>
    <property type="match status" value="1"/>
</dbReference>
<dbReference type="Gene3D" id="2.10.90.10">
    <property type="entry name" value="Cystine-knot cytokines"/>
    <property type="match status" value="1"/>
</dbReference>
<dbReference type="Proteomes" id="UP000886998">
    <property type="component" value="Unassembled WGS sequence"/>
</dbReference>
<dbReference type="AlphaFoldDB" id="A0A8X6XIW4"/>
<organism evidence="3 4">
    <name type="scientific">Trichonephila inaurata madagascariensis</name>
    <dbReference type="NCBI Taxonomy" id="2747483"/>
    <lineage>
        <taxon>Eukaryota</taxon>
        <taxon>Metazoa</taxon>
        <taxon>Ecdysozoa</taxon>
        <taxon>Arthropoda</taxon>
        <taxon>Chelicerata</taxon>
        <taxon>Arachnida</taxon>
        <taxon>Araneae</taxon>
        <taxon>Araneomorphae</taxon>
        <taxon>Entelegynae</taxon>
        <taxon>Araneoidea</taxon>
        <taxon>Nephilidae</taxon>
        <taxon>Trichonephila</taxon>
        <taxon>Trichonephila inaurata</taxon>
    </lineage>
</organism>
<evidence type="ECO:0000256" key="1">
    <source>
        <dbReference type="RuleBase" id="RU003818"/>
    </source>
</evidence>
<comment type="caution">
    <text evidence="3">The sequence shown here is derived from an EMBL/GenBank/DDBJ whole genome shotgun (WGS) entry which is preliminary data.</text>
</comment>
<dbReference type="InterPro" id="IPR029034">
    <property type="entry name" value="Cystine-knot_cytokine"/>
</dbReference>
<reference evidence="3" key="1">
    <citation type="submission" date="2020-08" db="EMBL/GenBank/DDBJ databases">
        <title>Multicomponent nature underlies the extraordinary mechanical properties of spider dragline silk.</title>
        <authorList>
            <person name="Kono N."/>
            <person name="Nakamura H."/>
            <person name="Mori M."/>
            <person name="Yoshida Y."/>
            <person name="Ohtoshi R."/>
            <person name="Malay A.D."/>
            <person name="Moran D.A.P."/>
            <person name="Tomita M."/>
            <person name="Numata K."/>
            <person name="Arakawa K."/>
        </authorList>
    </citation>
    <scope>NUCLEOTIDE SEQUENCE</scope>
</reference>
<protein>
    <submittedName>
        <fullName evidence="3">Vascular endothelial growth factor A</fullName>
    </submittedName>
</protein>
<gene>
    <name evidence="3" type="primary">X975_09448</name>
    <name evidence="3" type="ORF">TNIN_290601</name>
</gene>
<evidence type="ECO:0000313" key="4">
    <source>
        <dbReference type="Proteomes" id="UP000886998"/>
    </source>
</evidence>
<dbReference type="SMART" id="SM00141">
    <property type="entry name" value="PDGF"/>
    <property type="match status" value="1"/>
</dbReference>
<evidence type="ECO:0000313" key="3">
    <source>
        <dbReference type="EMBL" id="GFY54006.1"/>
    </source>
</evidence>